<reference evidence="3" key="1">
    <citation type="submission" date="2017-03" db="EMBL/GenBank/DDBJ databases">
        <authorList>
            <person name="Herbold C."/>
        </authorList>
    </citation>
    <scope>NUCLEOTIDE SEQUENCE [LARGE SCALE GENOMIC DNA]</scope>
</reference>
<keyword evidence="1" id="KW-0472">Membrane</keyword>
<name>A0A2H1FCZ7_9ARCH</name>
<feature type="transmembrane region" description="Helical" evidence="1">
    <location>
        <begin position="6"/>
        <end position="26"/>
    </location>
</feature>
<keyword evidence="3" id="KW-1185">Reference proteome</keyword>
<evidence type="ECO:0000313" key="3">
    <source>
        <dbReference type="Proteomes" id="UP000230607"/>
    </source>
</evidence>
<dbReference type="Proteomes" id="UP000230607">
    <property type="component" value="Chromosome 1"/>
</dbReference>
<proteinExistence type="predicted"/>
<evidence type="ECO:0000256" key="1">
    <source>
        <dbReference type="SAM" id="Phobius"/>
    </source>
</evidence>
<organism evidence="2 3">
    <name type="scientific">Candidatus Nitrosotalea okcheonensis</name>
    <dbReference type="NCBI Taxonomy" id="1903276"/>
    <lineage>
        <taxon>Archaea</taxon>
        <taxon>Nitrososphaerota</taxon>
        <taxon>Nitrososphaeria</taxon>
        <taxon>Nitrosotaleales</taxon>
        <taxon>Nitrosotaleaceae</taxon>
        <taxon>Nitrosotalea</taxon>
    </lineage>
</organism>
<gene>
    <name evidence="2" type="ORF">NCS_10453</name>
</gene>
<keyword evidence="1" id="KW-0812">Transmembrane</keyword>
<dbReference type="AlphaFoldDB" id="A0A2H1FCZ7"/>
<keyword evidence="1" id="KW-1133">Transmembrane helix</keyword>
<accession>A0A2H1FCZ7</accession>
<protein>
    <submittedName>
        <fullName evidence="2">Uncharacterized protein</fullName>
    </submittedName>
</protein>
<dbReference type="EMBL" id="LT841358">
    <property type="protein sequence ID" value="SMH70646.1"/>
    <property type="molecule type" value="Genomic_DNA"/>
</dbReference>
<evidence type="ECO:0000313" key="2">
    <source>
        <dbReference type="EMBL" id="SMH70646.1"/>
    </source>
</evidence>
<sequence length="79" mass="8952">MLNRQLKWIVIIVTAGLTVSVVSYVFELSRVCTVRQLGIAEDIMHYDKTKDPQLCDMLNSKISQFNDACKSNIEELDCG</sequence>